<dbReference type="PANTHER" id="PTHR21261:SF8">
    <property type="entry name" value="BEATEN PATH IA, ISOFORM B-RELATED"/>
    <property type="match status" value="1"/>
</dbReference>
<protein>
    <submittedName>
        <fullName evidence="1">(Mediterranean fruit fly) hypothetical protein</fullName>
    </submittedName>
</protein>
<gene>
    <name evidence="1" type="ORF">CCAP1982_LOCUS5993</name>
</gene>
<organism evidence="1 2">
    <name type="scientific">Ceratitis capitata</name>
    <name type="common">Mediterranean fruit fly</name>
    <name type="synonym">Tephritis capitata</name>
    <dbReference type="NCBI Taxonomy" id="7213"/>
    <lineage>
        <taxon>Eukaryota</taxon>
        <taxon>Metazoa</taxon>
        <taxon>Ecdysozoa</taxon>
        <taxon>Arthropoda</taxon>
        <taxon>Hexapoda</taxon>
        <taxon>Insecta</taxon>
        <taxon>Pterygota</taxon>
        <taxon>Neoptera</taxon>
        <taxon>Endopterygota</taxon>
        <taxon>Diptera</taxon>
        <taxon>Brachycera</taxon>
        <taxon>Muscomorpha</taxon>
        <taxon>Tephritoidea</taxon>
        <taxon>Tephritidae</taxon>
        <taxon>Ceratitis</taxon>
        <taxon>Ceratitis</taxon>
    </lineage>
</organism>
<evidence type="ECO:0000313" key="1">
    <source>
        <dbReference type="EMBL" id="CAD6997360.1"/>
    </source>
</evidence>
<comment type="caution">
    <text evidence="1">The sequence shown here is derived from an EMBL/GenBank/DDBJ whole genome shotgun (WGS) entry which is preliminary data.</text>
</comment>
<dbReference type="AlphaFoldDB" id="A0A811UFE5"/>
<accession>A0A811UFE5</accession>
<dbReference type="EMBL" id="CAJHJT010000012">
    <property type="protein sequence ID" value="CAD6997360.1"/>
    <property type="molecule type" value="Genomic_DNA"/>
</dbReference>
<name>A0A811UFE5_CERCA</name>
<evidence type="ECO:0000313" key="2">
    <source>
        <dbReference type="Proteomes" id="UP000606786"/>
    </source>
</evidence>
<dbReference type="Proteomes" id="UP000606786">
    <property type="component" value="Unassembled WGS sequence"/>
</dbReference>
<dbReference type="PANTHER" id="PTHR21261">
    <property type="entry name" value="BEAT PROTEIN"/>
    <property type="match status" value="1"/>
</dbReference>
<dbReference type="GO" id="GO:0008045">
    <property type="term" value="P:motor neuron axon guidance"/>
    <property type="evidence" value="ECO:0007669"/>
    <property type="project" value="TreeGrafter"/>
</dbReference>
<proteinExistence type="predicted"/>
<sequence>MQLTAISLRFHLLENFVTSLRDVSVKIPHAARRGEKVILKCLYDLEGDSLYSVKWYKGRREFYSFTPKETPAIKVYQITGVRVEYN</sequence>
<keyword evidence="2" id="KW-1185">Reference proteome</keyword>
<reference evidence="1" key="1">
    <citation type="submission" date="2020-11" db="EMBL/GenBank/DDBJ databases">
        <authorList>
            <person name="Whitehead M."/>
        </authorList>
    </citation>
    <scope>NUCLEOTIDE SEQUENCE</scope>
    <source>
        <strain evidence="1">EGII</strain>
    </source>
</reference>
<dbReference type="OrthoDB" id="6419989at2759"/>